<comment type="caution">
    <text evidence="1">The sequence shown here is derived from an EMBL/GenBank/DDBJ whole genome shotgun (WGS) entry which is preliminary data.</text>
</comment>
<evidence type="ECO:0000313" key="1">
    <source>
        <dbReference type="EMBL" id="MFC4869352.1"/>
    </source>
</evidence>
<keyword evidence="2" id="KW-1185">Reference proteome</keyword>
<reference evidence="2" key="1">
    <citation type="journal article" date="2019" name="Int. J. Syst. Evol. Microbiol.">
        <title>The Global Catalogue of Microorganisms (GCM) 10K type strain sequencing project: providing services to taxonomists for standard genome sequencing and annotation.</title>
        <authorList>
            <consortium name="The Broad Institute Genomics Platform"/>
            <consortium name="The Broad Institute Genome Sequencing Center for Infectious Disease"/>
            <person name="Wu L."/>
            <person name="Ma J."/>
        </authorList>
    </citation>
    <scope>NUCLEOTIDE SEQUENCE [LARGE SCALE GENOMIC DNA]</scope>
    <source>
        <strain evidence="2">CGMCC 4.7304</strain>
    </source>
</reference>
<proteinExistence type="predicted"/>
<dbReference type="Proteomes" id="UP001595858">
    <property type="component" value="Unassembled WGS sequence"/>
</dbReference>
<dbReference type="EMBL" id="JBHSIY010000028">
    <property type="protein sequence ID" value="MFC4869352.1"/>
    <property type="molecule type" value="Genomic_DNA"/>
</dbReference>
<gene>
    <name evidence="1" type="ORF">ACFPCZ_22180</name>
</gene>
<name>A0ABV9SST9_9ACTN</name>
<dbReference type="RefSeq" id="WP_344143028.1">
    <property type="nucleotide sequence ID" value="NZ_BAAAQI010000006.1"/>
</dbReference>
<protein>
    <submittedName>
        <fullName evidence="1">Uncharacterized protein</fullName>
    </submittedName>
</protein>
<accession>A0ABV9SST9</accession>
<evidence type="ECO:0000313" key="2">
    <source>
        <dbReference type="Proteomes" id="UP001595858"/>
    </source>
</evidence>
<sequence length="79" mass="8766">MDTATPHPQVGEDHDRYWRVWRSVDDHGRPAAWCASKKAGAPEEWAPTLHAPTLAALEAQMASPPRRVRTALSDLQAPQ</sequence>
<organism evidence="1 2">
    <name type="scientific">Streptomonospora arabica</name>
    <dbReference type="NCBI Taxonomy" id="412417"/>
    <lineage>
        <taxon>Bacteria</taxon>
        <taxon>Bacillati</taxon>
        <taxon>Actinomycetota</taxon>
        <taxon>Actinomycetes</taxon>
        <taxon>Streptosporangiales</taxon>
        <taxon>Nocardiopsidaceae</taxon>
        <taxon>Streptomonospora</taxon>
    </lineage>
</organism>